<evidence type="ECO:0000313" key="3">
    <source>
        <dbReference type="Proteomes" id="UP001050975"/>
    </source>
</evidence>
<keyword evidence="3" id="KW-1185">Reference proteome</keyword>
<gene>
    <name evidence="2" type="ORF">MiSe_31740</name>
</gene>
<evidence type="ECO:0000313" key="2">
    <source>
        <dbReference type="EMBL" id="GET38416.1"/>
    </source>
</evidence>
<dbReference type="GO" id="GO:0003964">
    <property type="term" value="F:RNA-directed DNA polymerase activity"/>
    <property type="evidence" value="ECO:0007669"/>
    <property type="project" value="UniProtKB-KW"/>
</dbReference>
<proteinExistence type="predicted"/>
<dbReference type="PANTHER" id="PTHR34047">
    <property type="entry name" value="NUCLEAR INTRON MATURASE 1, MITOCHONDRIAL-RELATED"/>
    <property type="match status" value="1"/>
</dbReference>
<dbReference type="Pfam" id="PF00078">
    <property type="entry name" value="RVT_1"/>
    <property type="match status" value="1"/>
</dbReference>
<dbReference type="EMBL" id="BLAY01000044">
    <property type="protein sequence ID" value="GET38416.1"/>
    <property type="molecule type" value="Genomic_DNA"/>
</dbReference>
<keyword evidence="2" id="KW-0695">RNA-directed DNA polymerase</keyword>
<name>A0AAV3XAP1_9CYAN</name>
<dbReference type="CDD" id="cd01651">
    <property type="entry name" value="RT_G2_intron"/>
    <property type="match status" value="1"/>
</dbReference>
<comment type="caution">
    <text evidence="2">The sequence shown here is derived from an EMBL/GenBank/DDBJ whole genome shotgun (WGS) entry which is preliminary data.</text>
</comment>
<sequence>MTRGITEETADGMSVKKIEILIEDIRYQRFRWTPVRRVNIPKKNGKTRRLGVPTWIDKLVQEVVRSMLEAYYEPQFSDSSHGLEPERGCHTALTTIDRTWQGTKWFIEGDIRGCFDNIDHKILMSILREKIKDNRFLRLMENLLKAGYCEQWKYHYTLSGTPQGAIVSPILANIYLDKLDKFVWESLIPEYTRGQRRAENKEYAKLQKLAWYYRKTGQTLKARELEIKYQKMPDKDVRDPEYRRLSYVRYADDFLLGFIGSVAEAKEIKEKLRTFLADNLKLDMSSEKTLITNAQKGAAKFLGYSVVVQQSDFCTLKVGVR</sequence>
<dbReference type="PROSITE" id="PS50878">
    <property type="entry name" value="RT_POL"/>
    <property type="match status" value="1"/>
</dbReference>
<dbReference type="PANTHER" id="PTHR34047:SF8">
    <property type="entry name" value="PROTEIN YKFC"/>
    <property type="match status" value="1"/>
</dbReference>
<dbReference type="Proteomes" id="UP001050975">
    <property type="component" value="Unassembled WGS sequence"/>
</dbReference>
<dbReference type="RefSeq" id="WP_226581893.1">
    <property type="nucleotide sequence ID" value="NZ_BLAY01000044.1"/>
</dbReference>
<dbReference type="InterPro" id="IPR043502">
    <property type="entry name" value="DNA/RNA_pol_sf"/>
</dbReference>
<organism evidence="2 3">
    <name type="scientific">Microseira wollei NIES-4236</name>
    <dbReference type="NCBI Taxonomy" id="2530354"/>
    <lineage>
        <taxon>Bacteria</taxon>
        <taxon>Bacillati</taxon>
        <taxon>Cyanobacteriota</taxon>
        <taxon>Cyanophyceae</taxon>
        <taxon>Oscillatoriophycideae</taxon>
        <taxon>Aerosakkonematales</taxon>
        <taxon>Aerosakkonemataceae</taxon>
        <taxon>Microseira</taxon>
    </lineage>
</organism>
<feature type="domain" description="Reverse transcriptase" evidence="1">
    <location>
        <begin position="21"/>
        <end position="306"/>
    </location>
</feature>
<keyword evidence="2" id="KW-0808">Transferase</keyword>
<dbReference type="AlphaFoldDB" id="A0AAV3XAP1"/>
<keyword evidence="2" id="KW-0548">Nucleotidyltransferase</keyword>
<accession>A0AAV3XAP1</accession>
<reference evidence="2" key="1">
    <citation type="submission" date="2019-10" db="EMBL/GenBank/DDBJ databases">
        <title>Draft genome sequece of Microseira wollei NIES-4236.</title>
        <authorList>
            <person name="Yamaguchi H."/>
            <person name="Suzuki S."/>
            <person name="Kawachi M."/>
        </authorList>
    </citation>
    <scope>NUCLEOTIDE SEQUENCE</scope>
    <source>
        <strain evidence="2">NIES-4236</strain>
    </source>
</reference>
<protein>
    <submittedName>
        <fullName evidence="2">RNA-directed DNA polymerase</fullName>
    </submittedName>
</protein>
<evidence type="ECO:0000259" key="1">
    <source>
        <dbReference type="PROSITE" id="PS50878"/>
    </source>
</evidence>
<dbReference type="InterPro" id="IPR000477">
    <property type="entry name" value="RT_dom"/>
</dbReference>
<dbReference type="InterPro" id="IPR051083">
    <property type="entry name" value="GrpII_Intron_Splice-Mob/Def"/>
</dbReference>
<dbReference type="SUPFAM" id="SSF56672">
    <property type="entry name" value="DNA/RNA polymerases"/>
    <property type="match status" value="1"/>
</dbReference>